<feature type="transmembrane region" description="Helical" evidence="2">
    <location>
        <begin position="31"/>
        <end position="49"/>
    </location>
</feature>
<comment type="caution">
    <text evidence="3">The sequence shown here is derived from an EMBL/GenBank/DDBJ whole genome shotgun (WGS) entry which is preliminary data.</text>
</comment>
<evidence type="ECO:0000256" key="2">
    <source>
        <dbReference type="SAM" id="Phobius"/>
    </source>
</evidence>
<evidence type="ECO:0000313" key="3">
    <source>
        <dbReference type="EMBL" id="KUG57103.1"/>
    </source>
</evidence>
<gene>
    <name evidence="3" type="ORF">AVL62_15020</name>
</gene>
<feature type="transmembrane region" description="Helical" evidence="2">
    <location>
        <begin position="83"/>
        <end position="116"/>
    </location>
</feature>
<dbReference type="Proteomes" id="UP000054837">
    <property type="component" value="Unassembled WGS sequence"/>
</dbReference>
<feature type="transmembrane region" description="Helical" evidence="2">
    <location>
        <begin position="6"/>
        <end position="24"/>
    </location>
</feature>
<dbReference type="RefSeq" id="WP_058890389.1">
    <property type="nucleotide sequence ID" value="NZ_LQBL01000008.1"/>
</dbReference>
<keyword evidence="2" id="KW-1133">Transmembrane helix</keyword>
<dbReference type="OrthoDB" id="3827267at2"/>
<keyword evidence="2" id="KW-0472">Membrane</keyword>
<organism evidence="3 4">
    <name type="scientific">Serinicoccus chungangensis</name>
    <dbReference type="NCBI Taxonomy" id="767452"/>
    <lineage>
        <taxon>Bacteria</taxon>
        <taxon>Bacillati</taxon>
        <taxon>Actinomycetota</taxon>
        <taxon>Actinomycetes</taxon>
        <taxon>Micrococcales</taxon>
        <taxon>Ornithinimicrobiaceae</taxon>
        <taxon>Serinicoccus</taxon>
    </lineage>
</organism>
<evidence type="ECO:0000256" key="1">
    <source>
        <dbReference type="SAM" id="MobiDB-lite"/>
    </source>
</evidence>
<keyword evidence="2" id="KW-0812">Transmembrane</keyword>
<name>A0A0W8IB04_9MICO</name>
<accession>A0A0W8IB04</accession>
<dbReference type="Pfam" id="PF16316">
    <property type="entry name" value="DUF4956"/>
    <property type="match status" value="1"/>
</dbReference>
<protein>
    <submittedName>
        <fullName evidence="3">Permease</fullName>
    </submittedName>
</protein>
<sequence>MNALILPAVDLLAIVLLTFAIYLPRHRRTELVPAFLGVNVGVLAVSMALTSSAATVGLGLGLFGVLSIIRLRSSELSQREIAYYFAALTLGLLGGVGVTSLVVGIGLMALVVLALAVGDHPRVAGPQEELQQQLVVLDRAVTDPDELHDRLGALLGGEVVTARTVRLDLVNDSTQVEVGWRASGGTSSTVQAPAGASVTREAVAR</sequence>
<dbReference type="InterPro" id="IPR032531">
    <property type="entry name" value="DUF4956"/>
</dbReference>
<dbReference type="EMBL" id="LQBL01000008">
    <property type="protein sequence ID" value="KUG57103.1"/>
    <property type="molecule type" value="Genomic_DNA"/>
</dbReference>
<evidence type="ECO:0000313" key="4">
    <source>
        <dbReference type="Proteomes" id="UP000054837"/>
    </source>
</evidence>
<feature type="region of interest" description="Disordered" evidence="1">
    <location>
        <begin position="185"/>
        <end position="205"/>
    </location>
</feature>
<keyword evidence="4" id="KW-1185">Reference proteome</keyword>
<dbReference type="STRING" id="767452.AVL62_15020"/>
<dbReference type="AlphaFoldDB" id="A0A0W8IB04"/>
<proteinExistence type="predicted"/>
<reference evidence="3 4" key="1">
    <citation type="submission" date="2015-12" db="EMBL/GenBank/DDBJ databases">
        <title>Serinicoccus chungangenesis strain CD08_5 genome sequencing and assembly.</title>
        <authorList>
            <person name="Chander A.M."/>
            <person name="Kaur G."/>
            <person name="Nair G.R."/>
            <person name="Dhawan D.K."/>
            <person name="Kochhar R.K."/>
            <person name="Mayilraj S."/>
            <person name="Bhadada S.K."/>
        </authorList>
    </citation>
    <scope>NUCLEOTIDE SEQUENCE [LARGE SCALE GENOMIC DNA]</scope>
    <source>
        <strain evidence="3 4">CD08_5</strain>
    </source>
</reference>